<dbReference type="Proteomes" id="UP001589608">
    <property type="component" value="Unassembled WGS sequence"/>
</dbReference>
<feature type="transmembrane region" description="Helical" evidence="1">
    <location>
        <begin position="36"/>
        <end position="56"/>
    </location>
</feature>
<dbReference type="RefSeq" id="WP_223099506.1">
    <property type="nucleotide sequence ID" value="NZ_CP061913.1"/>
</dbReference>
<gene>
    <name evidence="3" type="ORF">ACFFTR_08065</name>
</gene>
<dbReference type="InterPro" id="IPR012495">
    <property type="entry name" value="TadE-like_dom"/>
</dbReference>
<evidence type="ECO:0000256" key="1">
    <source>
        <dbReference type="SAM" id="Phobius"/>
    </source>
</evidence>
<keyword evidence="1" id="KW-0812">Transmembrane</keyword>
<comment type="caution">
    <text evidence="3">The sequence shown here is derived from an EMBL/GenBank/DDBJ whole genome shotgun (WGS) entry which is preliminary data.</text>
</comment>
<dbReference type="EMBL" id="JBHMCA010000019">
    <property type="protein sequence ID" value="MFB9443035.1"/>
    <property type="molecule type" value="Genomic_DNA"/>
</dbReference>
<feature type="domain" description="TadE-like" evidence="2">
    <location>
        <begin position="30"/>
        <end position="71"/>
    </location>
</feature>
<dbReference type="Pfam" id="PF07811">
    <property type="entry name" value="TadE"/>
    <property type="match status" value="1"/>
</dbReference>
<evidence type="ECO:0000259" key="2">
    <source>
        <dbReference type="Pfam" id="PF07811"/>
    </source>
</evidence>
<evidence type="ECO:0000313" key="3">
    <source>
        <dbReference type="EMBL" id="MFB9443035.1"/>
    </source>
</evidence>
<keyword evidence="1" id="KW-1133">Transmembrane helix</keyword>
<name>A0ABV5M2E5_9ACTN</name>
<sequence>MNDPMPTSSSAPVAASRRSRLRARLDGDRGAVAVEFALAVPLIVAIIVILTQVFFWGMGYLAAHAAADHAAQTTRVVGGTAAAGQTDAEELLADLGGTFVGDPTVTVTRTAQTTTVTIAGTAQGLPIPIVVTVQLPTERFTTP</sequence>
<keyword evidence="1" id="KW-0472">Membrane</keyword>
<keyword evidence="4" id="KW-1185">Reference proteome</keyword>
<organism evidence="3 4">
    <name type="scientific">Dactylosporangium vinaceum</name>
    <dbReference type="NCBI Taxonomy" id="53362"/>
    <lineage>
        <taxon>Bacteria</taxon>
        <taxon>Bacillati</taxon>
        <taxon>Actinomycetota</taxon>
        <taxon>Actinomycetes</taxon>
        <taxon>Micromonosporales</taxon>
        <taxon>Micromonosporaceae</taxon>
        <taxon>Dactylosporangium</taxon>
    </lineage>
</organism>
<evidence type="ECO:0000313" key="4">
    <source>
        <dbReference type="Proteomes" id="UP001589608"/>
    </source>
</evidence>
<accession>A0ABV5M2E5</accession>
<reference evidence="3 4" key="1">
    <citation type="submission" date="2024-09" db="EMBL/GenBank/DDBJ databases">
        <authorList>
            <person name="Sun Q."/>
            <person name="Mori K."/>
        </authorList>
    </citation>
    <scope>NUCLEOTIDE SEQUENCE [LARGE SCALE GENOMIC DNA]</scope>
    <source>
        <strain evidence="3 4">JCM 3307</strain>
    </source>
</reference>
<proteinExistence type="predicted"/>
<protein>
    <submittedName>
        <fullName evidence="3">TadE/TadG family type IV pilus assembly protein</fullName>
    </submittedName>
</protein>